<keyword evidence="2" id="KW-0547">Nucleotide-binding</keyword>
<evidence type="ECO:0000256" key="3">
    <source>
        <dbReference type="ARBA" id="ARBA00022777"/>
    </source>
</evidence>
<dbReference type="Pfam" id="PF18085">
    <property type="entry name" value="Mak_N_cap"/>
    <property type="match status" value="1"/>
</dbReference>
<evidence type="ECO:0000259" key="5">
    <source>
        <dbReference type="Pfam" id="PF18085"/>
    </source>
</evidence>
<keyword evidence="3" id="KW-0418">Kinase</keyword>
<feature type="non-terminal residue" evidence="6">
    <location>
        <position position="73"/>
    </location>
</feature>
<keyword evidence="4" id="KW-0067">ATP-binding</keyword>
<comment type="caution">
    <text evidence="6">The sequence shown here is derived from an EMBL/GenBank/DDBJ whole genome shotgun (WGS) entry which is preliminary data.</text>
</comment>
<dbReference type="Proteomes" id="UP001168620">
    <property type="component" value="Unassembled WGS sequence"/>
</dbReference>
<evidence type="ECO:0000313" key="6">
    <source>
        <dbReference type="EMBL" id="MDN4176040.1"/>
    </source>
</evidence>
<evidence type="ECO:0000256" key="2">
    <source>
        <dbReference type="ARBA" id="ARBA00022741"/>
    </source>
</evidence>
<dbReference type="InterPro" id="IPR040999">
    <property type="entry name" value="Mak_N_cap"/>
</dbReference>
<gene>
    <name evidence="6" type="ORF">QWY28_24050</name>
</gene>
<accession>A0ABT8FNG2</accession>
<feature type="non-terminal residue" evidence="6">
    <location>
        <position position="1"/>
    </location>
</feature>
<reference evidence="6" key="1">
    <citation type="submission" date="2023-06" db="EMBL/GenBank/DDBJ databases">
        <title>Draft genome sequence of Nocardioides sp. SOB77.</title>
        <authorList>
            <person name="Zhang G."/>
        </authorList>
    </citation>
    <scope>NUCLEOTIDE SEQUENCE</scope>
    <source>
        <strain evidence="6">SOB77</strain>
    </source>
</reference>
<sequence length="73" mass="7895">TRWFGGKGRPFEVTAVHRIGQVPGCVDAGPAVVDHHVELTNGDSEGGTETNQVPLALYAEAETRLDHAINGWW</sequence>
<evidence type="ECO:0000256" key="4">
    <source>
        <dbReference type="ARBA" id="ARBA00022840"/>
    </source>
</evidence>
<feature type="domain" description="Maltokinase N-terminal cap" evidence="5">
    <location>
        <begin position="2"/>
        <end position="72"/>
    </location>
</feature>
<dbReference type="EMBL" id="JAUHJQ010000269">
    <property type="protein sequence ID" value="MDN4176040.1"/>
    <property type="molecule type" value="Genomic_DNA"/>
</dbReference>
<keyword evidence="1" id="KW-0808">Transferase</keyword>
<protein>
    <recommendedName>
        <fullName evidence="5">Maltokinase N-terminal cap domain-containing protein</fullName>
    </recommendedName>
</protein>
<keyword evidence="7" id="KW-1185">Reference proteome</keyword>
<organism evidence="6 7">
    <name type="scientific">Nocardioides oceani</name>
    <dbReference type="NCBI Taxonomy" id="3058369"/>
    <lineage>
        <taxon>Bacteria</taxon>
        <taxon>Bacillati</taxon>
        <taxon>Actinomycetota</taxon>
        <taxon>Actinomycetes</taxon>
        <taxon>Propionibacteriales</taxon>
        <taxon>Nocardioidaceae</taxon>
        <taxon>Nocardioides</taxon>
    </lineage>
</organism>
<evidence type="ECO:0000313" key="7">
    <source>
        <dbReference type="Proteomes" id="UP001168620"/>
    </source>
</evidence>
<proteinExistence type="predicted"/>
<evidence type="ECO:0000256" key="1">
    <source>
        <dbReference type="ARBA" id="ARBA00022679"/>
    </source>
</evidence>
<name>A0ABT8FNG2_9ACTN</name>